<evidence type="ECO:0000313" key="2">
    <source>
        <dbReference type="Proteomes" id="UP001604277"/>
    </source>
</evidence>
<dbReference type="Gene3D" id="3.40.50.2000">
    <property type="entry name" value="Glycogen Phosphorylase B"/>
    <property type="match status" value="1"/>
</dbReference>
<organism evidence="1 2">
    <name type="scientific">Forsythia ovata</name>
    <dbReference type="NCBI Taxonomy" id="205694"/>
    <lineage>
        <taxon>Eukaryota</taxon>
        <taxon>Viridiplantae</taxon>
        <taxon>Streptophyta</taxon>
        <taxon>Embryophyta</taxon>
        <taxon>Tracheophyta</taxon>
        <taxon>Spermatophyta</taxon>
        <taxon>Magnoliopsida</taxon>
        <taxon>eudicotyledons</taxon>
        <taxon>Gunneridae</taxon>
        <taxon>Pentapetalae</taxon>
        <taxon>asterids</taxon>
        <taxon>lamiids</taxon>
        <taxon>Lamiales</taxon>
        <taxon>Oleaceae</taxon>
        <taxon>Forsythieae</taxon>
        <taxon>Forsythia</taxon>
    </lineage>
</organism>
<gene>
    <name evidence="1" type="ORF">Fot_19685</name>
</gene>
<name>A0ABD1VLR3_9LAMI</name>
<comment type="caution">
    <text evidence="1">The sequence shown here is derived from an EMBL/GenBank/DDBJ whole genome shotgun (WGS) entry which is preliminary data.</text>
</comment>
<sequence length="122" mass="13634">MYIVDANNVATTYAQMLSFSATTNSFKSLEPNNLKAISERPLLATEDQQSGTDGVHECLKWPDFDSLMPIGFLDRTKDLGFVVILVEDLKLALRKNEAEDGFVTAEEVESRVRELMDSDEGE</sequence>
<dbReference type="SUPFAM" id="SSF53756">
    <property type="entry name" value="UDP-Glycosyltransferase/glycogen phosphorylase"/>
    <property type="match status" value="1"/>
</dbReference>
<accession>A0ABD1VLR3</accession>
<evidence type="ECO:0000313" key="1">
    <source>
        <dbReference type="EMBL" id="KAL2538294.1"/>
    </source>
</evidence>
<keyword evidence="2" id="KW-1185">Reference proteome</keyword>
<protein>
    <submittedName>
        <fullName evidence="1">Glycosyltransferase</fullName>
    </submittedName>
</protein>
<proteinExistence type="predicted"/>
<reference evidence="2" key="1">
    <citation type="submission" date="2024-07" db="EMBL/GenBank/DDBJ databases">
        <title>Two chromosome-level genome assemblies of Korean endemic species Abeliophyllum distichum and Forsythia ovata (Oleaceae).</title>
        <authorList>
            <person name="Jang H."/>
        </authorList>
    </citation>
    <scope>NUCLEOTIDE SEQUENCE [LARGE SCALE GENOMIC DNA]</scope>
</reference>
<dbReference type="AlphaFoldDB" id="A0ABD1VLR3"/>
<dbReference type="Proteomes" id="UP001604277">
    <property type="component" value="Unassembled WGS sequence"/>
</dbReference>
<dbReference type="EMBL" id="JBFOLJ010000005">
    <property type="protein sequence ID" value="KAL2538294.1"/>
    <property type="molecule type" value="Genomic_DNA"/>
</dbReference>